<evidence type="ECO:0000256" key="2">
    <source>
        <dbReference type="ARBA" id="ARBA00022679"/>
    </source>
</evidence>
<evidence type="ECO:0000313" key="6">
    <source>
        <dbReference type="Proteomes" id="UP000256679"/>
    </source>
</evidence>
<dbReference type="PANTHER" id="PTHR43095:SF5">
    <property type="entry name" value="XYLULOSE KINASE"/>
    <property type="match status" value="1"/>
</dbReference>
<name>A0A3D8PBI1_9RHOB</name>
<keyword evidence="6" id="KW-1185">Reference proteome</keyword>
<dbReference type="GO" id="GO:0005975">
    <property type="term" value="P:carbohydrate metabolic process"/>
    <property type="evidence" value="ECO:0007669"/>
    <property type="project" value="InterPro"/>
</dbReference>
<accession>A0A3D8PBI1</accession>
<dbReference type="Gene3D" id="3.30.420.40">
    <property type="match status" value="1"/>
</dbReference>
<protein>
    <submittedName>
        <fullName evidence="5">Carbohydrate kinase</fullName>
    </submittedName>
</protein>
<dbReference type="EMBL" id="QFCQ01000082">
    <property type="protein sequence ID" value="RDW12529.1"/>
    <property type="molecule type" value="Genomic_DNA"/>
</dbReference>
<evidence type="ECO:0000256" key="3">
    <source>
        <dbReference type="ARBA" id="ARBA00022777"/>
    </source>
</evidence>
<proteinExistence type="inferred from homology"/>
<evidence type="ECO:0000256" key="1">
    <source>
        <dbReference type="ARBA" id="ARBA00009156"/>
    </source>
</evidence>
<dbReference type="InterPro" id="IPR050406">
    <property type="entry name" value="FGGY_Carb_Kinase"/>
</dbReference>
<dbReference type="RefSeq" id="WP_258869691.1">
    <property type="nucleotide sequence ID" value="NZ_QFCQ01000082.1"/>
</dbReference>
<organism evidence="5 6">
    <name type="scientific">Paracoccus thiocyanatus</name>
    <dbReference type="NCBI Taxonomy" id="34006"/>
    <lineage>
        <taxon>Bacteria</taxon>
        <taxon>Pseudomonadati</taxon>
        <taxon>Pseudomonadota</taxon>
        <taxon>Alphaproteobacteria</taxon>
        <taxon>Rhodobacterales</taxon>
        <taxon>Paracoccaceae</taxon>
        <taxon>Paracoccus</taxon>
    </lineage>
</organism>
<sequence length="181" mass="19039">MTGALLCLDSGTTSVKAAAFDGHGRLLAGAERANGALYRDGLRVEQDMDLTRAEALAVLRDCVAQLPGDVAGLIVTGQGDGLWPVDGTGQPVGRALTWLDGRARGLAANMAPALDAVQAATGSRPTAASASLQLLWLQQNDPARHARIAHALRLKEWLFLSLTGRALAEPTALLPVWGDWR</sequence>
<dbReference type="InterPro" id="IPR043129">
    <property type="entry name" value="ATPase_NBD"/>
</dbReference>
<dbReference type="Pfam" id="PF00370">
    <property type="entry name" value="FGGY_N"/>
    <property type="match status" value="1"/>
</dbReference>
<comment type="similarity">
    <text evidence="1">Belongs to the FGGY kinase family.</text>
</comment>
<gene>
    <name evidence="5" type="ORF">DIE28_13100</name>
</gene>
<reference evidence="5 6" key="1">
    <citation type="submission" date="2018-05" db="EMBL/GenBank/DDBJ databases">
        <title>Whole genome sequencing of Paracoccus thiocyanatus SST.</title>
        <authorList>
            <person name="Ghosh W."/>
            <person name="Rameez M.J."/>
            <person name="Roy C."/>
        </authorList>
    </citation>
    <scope>NUCLEOTIDE SEQUENCE [LARGE SCALE GENOMIC DNA]</scope>
    <source>
        <strain evidence="5 6">SST</strain>
    </source>
</reference>
<comment type="caution">
    <text evidence="5">The sequence shown here is derived from an EMBL/GenBank/DDBJ whole genome shotgun (WGS) entry which is preliminary data.</text>
</comment>
<evidence type="ECO:0000259" key="4">
    <source>
        <dbReference type="Pfam" id="PF00370"/>
    </source>
</evidence>
<dbReference type="AlphaFoldDB" id="A0A3D8PBI1"/>
<feature type="domain" description="Carbohydrate kinase FGGY N-terminal" evidence="4">
    <location>
        <begin position="6"/>
        <end position="170"/>
    </location>
</feature>
<dbReference type="SUPFAM" id="SSF53067">
    <property type="entry name" value="Actin-like ATPase domain"/>
    <property type="match status" value="1"/>
</dbReference>
<feature type="non-terminal residue" evidence="5">
    <location>
        <position position="181"/>
    </location>
</feature>
<dbReference type="Proteomes" id="UP000256679">
    <property type="component" value="Unassembled WGS sequence"/>
</dbReference>
<dbReference type="GO" id="GO:0016301">
    <property type="term" value="F:kinase activity"/>
    <property type="evidence" value="ECO:0007669"/>
    <property type="project" value="UniProtKB-KW"/>
</dbReference>
<keyword evidence="3 5" id="KW-0418">Kinase</keyword>
<dbReference type="PANTHER" id="PTHR43095">
    <property type="entry name" value="SUGAR KINASE"/>
    <property type="match status" value="1"/>
</dbReference>
<keyword evidence="2" id="KW-0808">Transferase</keyword>
<evidence type="ECO:0000313" key="5">
    <source>
        <dbReference type="EMBL" id="RDW12529.1"/>
    </source>
</evidence>
<dbReference type="InterPro" id="IPR018484">
    <property type="entry name" value="FGGY_N"/>
</dbReference>